<feature type="region of interest" description="Disordered" evidence="1">
    <location>
        <begin position="250"/>
        <end position="304"/>
    </location>
</feature>
<protein>
    <submittedName>
        <fullName evidence="2">Uncharacterized protein</fullName>
    </submittedName>
</protein>
<reference evidence="2 3" key="1">
    <citation type="submission" date="2019-10" db="EMBL/GenBank/DDBJ databases">
        <authorList>
            <person name="Palmer J.M."/>
        </authorList>
    </citation>
    <scope>NUCLEOTIDE SEQUENCE [LARGE SCALE GENOMIC DNA]</scope>
    <source>
        <strain evidence="2 3">TWF694</strain>
    </source>
</reference>
<dbReference type="EMBL" id="JAVHJO010000001">
    <property type="protein sequence ID" value="KAK6544069.1"/>
    <property type="molecule type" value="Genomic_DNA"/>
</dbReference>
<evidence type="ECO:0000313" key="3">
    <source>
        <dbReference type="Proteomes" id="UP001365542"/>
    </source>
</evidence>
<gene>
    <name evidence="2" type="ORF">TWF694_000780</name>
</gene>
<accession>A0AAV9XQ07</accession>
<evidence type="ECO:0000313" key="2">
    <source>
        <dbReference type="EMBL" id="KAK6544069.1"/>
    </source>
</evidence>
<dbReference type="AlphaFoldDB" id="A0AAV9XQ07"/>
<comment type="caution">
    <text evidence="2">The sequence shown here is derived from an EMBL/GenBank/DDBJ whole genome shotgun (WGS) entry which is preliminary data.</text>
</comment>
<name>A0AAV9XQ07_9PEZI</name>
<organism evidence="2 3">
    <name type="scientific">Orbilia ellipsospora</name>
    <dbReference type="NCBI Taxonomy" id="2528407"/>
    <lineage>
        <taxon>Eukaryota</taxon>
        <taxon>Fungi</taxon>
        <taxon>Dikarya</taxon>
        <taxon>Ascomycota</taxon>
        <taxon>Pezizomycotina</taxon>
        <taxon>Orbiliomycetes</taxon>
        <taxon>Orbiliales</taxon>
        <taxon>Orbiliaceae</taxon>
        <taxon>Orbilia</taxon>
    </lineage>
</organism>
<proteinExistence type="predicted"/>
<feature type="compositionally biased region" description="Basic residues" evidence="1">
    <location>
        <begin position="250"/>
        <end position="260"/>
    </location>
</feature>
<feature type="region of interest" description="Disordered" evidence="1">
    <location>
        <begin position="457"/>
        <end position="479"/>
    </location>
</feature>
<feature type="region of interest" description="Disordered" evidence="1">
    <location>
        <begin position="335"/>
        <end position="395"/>
    </location>
</feature>
<feature type="compositionally biased region" description="Low complexity" evidence="1">
    <location>
        <begin position="359"/>
        <end position="375"/>
    </location>
</feature>
<dbReference type="Proteomes" id="UP001365542">
    <property type="component" value="Unassembled WGS sequence"/>
</dbReference>
<sequence length="635" mass="69975">MAAATALQIPQLAIFDVDASRPQTPVSLSEGEASAPTSPTASRKDSLGVDAPAGWRRRRASSVSTMDTLPMYSGPNSPARSLRDRKRSNSITPSVYSEAPSYRTIPFDNDSTVYHIYRLGHKGAMSVHEVSDASLDLLPRATFADGTPRPLPGFWKRYCLAMNAKTARRPDRPKYDPRMASYFVHKPVLPAYYQHVPMTLRVGPNKHSPIACRFGGNFAWRKWFFDFEDINGEGVVDERGVIATDYPRKPKKVWKPKAPKAPKAETEEAQAVSLKDPKRGSHKRSFSWSPIPKSASKKGSKDSLKGKAIALTVPETKEPDQQPAGDVQETPKIIASAPLRPPPGISVATESEIPDTGESASASTPTPTPSRVTPALTIDTSAGPKPFSPSTQTENPYDRVEMTWENKLGRQYCFTYKDIKFSWKGTSTLSDVTNKKWGAFNRFSHLKLVAELPEDPVQTPKSPFLSPKDAEKQSPLLRRRSSISSLSSISSIFSKKSATKKELLVATYTSVWGKRKAGRLHVDNTAIEKISEAIAAASSSSFVLPSKRRSATFSESQYLSPTCLSPPTRVSHAHVFPTPRIEPLPVEIEIFERKRIKELVVATGIAMANSEQEKRHALVELTALLVEIVQNIPMN</sequence>
<keyword evidence="3" id="KW-1185">Reference proteome</keyword>
<evidence type="ECO:0000256" key="1">
    <source>
        <dbReference type="SAM" id="MobiDB-lite"/>
    </source>
</evidence>
<feature type="region of interest" description="Disordered" evidence="1">
    <location>
        <begin position="16"/>
        <end position="95"/>
    </location>
</feature>